<dbReference type="GO" id="GO:0030246">
    <property type="term" value="F:carbohydrate binding"/>
    <property type="evidence" value="ECO:0007669"/>
    <property type="project" value="InterPro"/>
</dbReference>
<organism evidence="3 4">
    <name type="scientific">Catellatospora citrea</name>
    <dbReference type="NCBI Taxonomy" id="53366"/>
    <lineage>
        <taxon>Bacteria</taxon>
        <taxon>Bacillati</taxon>
        <taxon>Actinomycetota</taxon>
        <taxon>Actinomycetes</taxon>
        <taxon>Micromonosporales</taxon>
        <taxon>Micromonosporaceae</taxon>
        <taxon>Catellatospora</taxon>
    </lineage>
</organism>
<dbReference type="SUPFAM" id="SSF49464">
    <property type="entry name" value="Carboxypeptidase regulatory domain-like"/>
    <property type="match status" value="1"/>
</dbReference>
<dbReference type="Proteomes" id="UP000659904">
    <property type="component" value="Unassembled WGS sequence"/>
</dbReference>
<evidence type="ECO:0000256" key="1">
    <source>
        <dbReference type="ARBA" id="ARBA00022729"/>
    </source>
</evidence>
<keyword evidence="4" id="KW-1185">Reference proteome</keyword>
<dbReference type="InterPro" id="IPR013784">
    <property type="entry name" value="Carb-bd-like_fold"/>
</dbReference>
<feature type="chain" id="PRO_5035211712" description="Alpha-amylase" evidence="2">
    <location>
        <begin position="20"/>
        <end position="670"/>
    </location>
</feature>
<reference evidence="3 4" key="1">
    <citation type="submission" date="2021-01" db="EMBL/GenBank/DDBJ databases">
        <title>Whole genome shotgun sequence of Catellatospora citrea NBRC 14495.</title>
        <authorList>
            <person name="Komaki H."/>
            <person name="Tamura T."/>
        </authorList>
    </citation>
    <scope>NUCLEOTIDE SEQUENCE [LARGE SCALE GENOMIC DNA]</scope>
    <source>
        <strain evidence="3 4">NBRC 14495</strain>
    </source>
</reference>
<feature type="signal peptide" evidence="2">
    <location>
        <begin position="1"/>
        <end position="19"/>
    </location>
</feature>
<dbReference type="InterPro" id="IPR051417">
    <property type="entry name" value="SDr/BOS_complex"/>
</dbReference>
<dbReference type="Gene3D" id="2.60.40.1120">
    <property type="entry name" value="Carboxypeptidase-like, regulatory domain"/>
    <property type="match status" value="3"/>
</dbReference>
<gene>
    <name evidence="3" type="ORF">Cci01nite_70660</name>
</gene>
<proteinExistence type="predicted"/>
<dbReference type="SUPFAM" id="SSF49452">
    <property type="entry name" value="Starch-binding domain-like"/>
    <property type="match status" value="3"/>
</dbReference>
<protein>
    <recommendedName>
        <fullName evidence="5">Alpha-amylase</fullName>
    </recommendedName>
</protein>
<evidence type="ECO:0000256" key="2">
    <source>
        <dbReference type="SAM" id="SignalP"/>
    </source>
</evidence>
<dbReference type="PANTHER" id="PTHR23303">
    <property type="entry name" value="CARBOXYPEPTIDASE REGULATORY REGION-CONTAINING"/>
    <property type="match status" value="1"/>
</dbReference>
<keyword evidence="1 2" id="KW-0732">Signal</keyword>
<sequence length="670" mass="68818">MLALVLAIGTLGPAAPAQAAGTASITGRLTDGGLPAAGVSVSASSLSGAGSGFTSTDDTGHYTLPNLPAGVYRVSYWSSGRQTWYAPGTVAYNGSSSYLLTPGAQLTIDGELLPLGTITGTFRDRAGNGMAGVSVSAGPVGSGDGVSAQTDENGRYSLQVSQGAYVVSFRIGWTREQYAPGAADSASATRYTVTGGQTVTVDDTLVGTGTVAGRFTDRAGVALAGVDVAVRNEQGNLNYTTTTDEAGEYQVEVLPSAYTVQFTDHNRLISQYARGKGDRFEADPVTVTPDATTRVDDTQLANGSVRVTATDSVTGEPVPAFNVHAGQSQAEGVDGSATVYGVPVGRQSYSIWADGYNSVNFAAVTVTEGGMAEVAVVLSRTARIAATVVDAQTGAPVAGFCVEATAPSALSIGMGCMSSDSEGKVVLDWLQPGPHQLFAYGQPWAETASPYGAQWVTADGGTGNQTLAAVVTAVAGETVTGPTIKLDRRGAITGTVRAADGTPAKNAYVRFGNIDYSNGGGGISVPVATDGRYSVDFLGPYLWPVHFYADDHAPQWSGNSGGRSGATKVKVRAGKSTPYDIRLRKGTKVTVKAPVGGYYVAYHAATGETSGVCDGRLAAMTCDMLVLGGQKARFKVWGEGEHFWHGGADFATATSVNIPTTGTKTVTVTR</sequence>
<dbReference type="Pfam" id="PF13620">
    <property type="entry name" value="CarboxypepD_reg"/>
    <property type="match status" value="2"/>
</dbReference>
<evidence type="ECO:0008006" key="5">
    <source>
        <dbReference type="Google" id="ProtNLM"/>
    </source>
</evidence>
<accession>A0A8J3KFG3</accession>
<evidence type="ECO:0000313" key="3">
    <source>
        <dbReference type="EMBL" id="GIG01973.1"/>
    </source>
</evidence>
<dbReference type="RefSeq" id="WP_170213060.1">
    <property type="nucleotide sequence ID" value="NZ_BONH01000045.1"/>
</dbReference>
<comment type="caution">
    <text evidence="3">The sequence shown here is derived from an EMBL/GenBank/DDBJ whole genome shotgun (WGS) entry which is preliminary data.</text>
</comment>
<dbReference type="EMBL" id="BONH01000045">
    <property type="protein sequence ID" value="GIG01973.1"/>
    <property type="molecule type" value="Genomic_DNA"/>
</dbReference>
<dbReference type="AlphaFoldDB" id="A0A8J3KFG3"/>
<evidence type="ECO:0000313" key="4">
    <source>
        <dbReference type="Proteomes" id="UP000659904"/>
    </source>
</evidence>
<dbReference type="InterPro" id="IPR008969">
    <property type="entry name" value="CarboxyPept-like_regulatory"/>
</dbReference>
<name>A0A8J3KFG3_9ACTN</name>